<dbReference type="GeneID" id="64347628"/>
<dbReference type="Gene3D" id="3.90.1200.10">
    <property type="match status" value="1"/>
</dbReference>
<dbReference type="InterPro" id="IPR002575">
    <property type="entry name" value="Aminoglycoside_PTrfase"/>
</dbReference>
<sequence>MTTVSEHELELIRSILSTAQGWSEDALVASPLSGGNAHKNYLVESNDRRCVVKVWNDYWTSVGVCPKAQVVMRNSQIAAEIGVGAPVLAVSTEPEGIGLGFLSGGHPEVRRDPDAVQRLVPALQRLHGSGRRFLNDINPFELARKRFAAARSKGIPFPAGFEVIQDLLDRLEETLVLDPTQFVPCHLDIWDANLVRATPSGAYSIIDWDLSGNCDPGYELGFVAAFNSFDLERSFSLFRAYYGSEEPLKIARARLFMTVAHWSNCALWITALGNTDPNEGSDFERELRSSWEGLLTCVTAPDFHQTITQVTKPEALV</sequence>
<evidence type="ECO:0000313" key="2">
    <source>
        <dbReference type="EMBL" id="TDL43025.1"/>
    </source>
</evidence>
<dbReference type="InterPro" id="IPR011009">
    <property type="entry name" value="Kinase-like_dom_sf"/>
</dbReference>
<comment type="caution">
    <text evidence="2">The sequence shown here is derived from an EMBL/GenBank/DDBJ whole genome shotgun (WGS) entry which is preliminary data.</text>
</comment>
<reference evidence="2 3" key="1">
    <citation type="submission" date="2019-03" db="EMBL/GenBank/DDBJ databases">
        <title>Genome Sequencing and Assembly of Various Microbes Isolated from Partially Reclaimed Soil and Acid Mine Drainage (AMD) Site.</title>
        <authorList>
            <person name="Steinbock B."/>
            <person name="Bechtold R."/>
            <person name="Sevigny J.L."/>
            <person name="Thomas D."/>
            <person name="Cuthill L.R."/>
            <person name="Aveiro Johannsen E.J."/>
            <person name="Thomas K."/>
            <person name="Ghosh A."/>
        </authorList>
    </citation>
    <scope>NUCLEOTIDE SEQUENCE [LARGE SCALE GENOMIC DNA]</scope>
    <source>
        <strain evidence="2 3">S-A3</strain>
    </source>
</reference>
<name>A0A4R5YE20_KOCRO</name>
<evidence type="ECO:0000313" key="3">
    <source>
        <dbReference type="Proteomes" id="UP000295163"/>
    </source>
</evidence>
<gene>
    <name evidence="2" type="ORF">E2R59_09395</name>
</gene>
<organism evidence="2 3">
    <name type="scientific">Kocuria rosea</name>
    <name type="common">Deinococcus erythromyxa</name>
    <name type="synonym">Micrococcus rubens</name>
    <dbReference type="NCBI Taxonomy" id="1275"/>
    <lineage>
        <taxon>Bacteria</taxon>
        <taxon>Bacillati</taxon>
        <taxon>Actinomycetota</taxon>
        <taxon>Actinomycetes</taxon>
        <taxon>Micrococcales</taxon>
        <taxon>Micrococcaceae</taxon>
        <taxon>Kocuria</taxon>
    </lineage>
</organism>
<feature type="domain" description="Aminoglycoside phosphotransferase" evidence="1">
    <location>
        <begin position="29"/>
        <end position="231"/>
    </location>
</feature>
<accession>A0A4R5YE20</accession>
<dbReference type="Pfam" id="PF01636">
    <property type="entry name" value="APH"/>
    <property type="match status" value="1"/>
</dbReference>
<dbReference type="SUPFAM" id="SSF56112">
    <property type="entry name" value="Protein kinase-like (PK-like)"/>
    <property type="match status" value="1"/>
</dbReference>
<dbReference type="RefSeq" id="WP_133410286.1">
    <property type="nucleotide sequence ID" value="NZ_SMZT01000003.1"/>
</dbReference>
<dbReference type="EMBL" id="SMZT01000003">
    <property type="protein sequence ID" value="TDL43025.1"/>
    <property type="molecule type" value="Genomic_DNA"/>
</dbReference>
<protein>
    <recommendedName>
        <fullName evidence="1">Aminoglycoside phosphotransferase domain-containing protein</fullName>
    </recommendedName>
</protein>
<dbReference type="Proteomes" id="UP000295163">
    <property type="component" value="Unassembled WGS sequence"/>
</dbReference>
<dbReference type="AlphaFoldDB" id="A0A4R5YE20"/>
<evidence type="ECO:0000259" key="1">
    <source>
        <dbReference type="Pfam" id="PF01636"/>
    </source>
</evidence>
<proteinExistence type="predicted"/>